<accession>M1MU77</accession>
<evidence type="ECO:0000313" key="1">
    <source>
        <dbReference type="EMBL" id="AGF59648.1"/>
    </source>
</evidence>
<gene>
    <name evidence="1" type="ORF">Cspa_135p00880</name>
</gene>
<reference evidence="1 2" key="1">
    <citation type="submission" date="2013-02" db="EMBL/GenBank/DDBJ databases">
        <title>Genome sequence of Clostridium saccharoperbutylacetonicum N1-4(HMT).</title>
        <authorList>
            <person name="Poehlein A."/>
            <person name="Daniel R."/>
        </authorList>
    </citation>
    <scope>NUCLEOTIDE SEQUENCE [LARGE SCALE GENOMIC DNA]</scope>
    <source>
        <strain evidence="2">N1-4(HMT)</strain>
        <plasmid evidence="2">Plasmid Csp_135p</plasmid>
    </source>
</reference>
<dbReference type="HOGENOM" id="CLU_917359_0_0_9"/>
<name>M1MU77_9CLOT</name>
<keyword evidence="2" id="KW-1185">Reference proteome</keyword>
<dbReference type="Proteomes" id="UP000011728">
    <property type="component" value="Plasmid Csp_135p"/>
</dbReference>
<proteinExistence type="predicted"/>
<protein>
    <submittedName>
        <fullName evidence="1">Uncharacterized protein</fullName>
    </submittedName>
</protein>
<dbReference type="EMBL" id="CP004122">
    <property type="protein sequence ID" value="AGF59648.1"/>
    <property type="molecule type" value="Genomic_DNA"/>
</dbReference>
<evidence type="ECO:0000313" key="2">
    <source>
        <dbReference type="Proteomes" id="UP000011728"/>
    </source>
</evidence>
<geneLocation type="plasmid" evidence="1 2">
    <name>Csp_135p</name>
</geneLocation>
<dbReference type="PATRIC" id="fig|931276.5.peg.5974"/>
<dbReference type="KEGG" id="csr:Cspa_135p00880"/>
<dbReference type="RefSeq" id="WP_015395955.1">
    <property type="nucleotide sequence ID" value="NC_020292.1"/>
</dbReference>
<organism evidence="1 2">
    <name type="scientific">Clostridium saccharoperbutylacetonicum N1-4(HMT)</name>
    <dbReference type="NCBI Taxonomy" id="931276"/>
    <lineage>
        <taxon>Bacteria</taxon>
        <taxon>Bacillati</taxon>
        <taxon>Bacillota</taxon>
        <taxon>Clostridia</taxon>
        <taxon>Eubacteriales</taxon>
        <taxon>Clostridiaceae</taxon>
        <taxon>Clostridium</taxon>
    </lineage>
</organism>
<sequence length="303" mass="34560">MCKICKACGQSNFGVIVKKIEKRAAKIVNGKITEYFKGYAEVEEIREINYCFTCRKNVTEEDLSEVHICKVCKREALEVNKNGICLECSKEAEKLIDISKEELILMILKQNKKVETELSDIGNFNESLEISEEKKLIDSKESSTSQELCKLGVHDELDKVTESHEIVEENQKKAQSKKRKIEEKLVKNSRKSVTIEKENKIAKLNHEQKVEIDVEKNMSSRKKNRIKTNGTNKSISKNEGIGISQEVNDIAVVGTVKDEMDIFNIEKKAYYKEVVNSTLIEIEDIIKSMDNKNIIDDGIGISY</sequence>
<dbReference type="AlphaFoldDB" id="M1MU77"/>
<keyword evidence="1" id="KW-0614">Plasmid</keyword>